<dbReference type="GO" id="GO:0032259">
    <property type="term" value="P:methylation"/>
    <property type="evidence" value="ECO:0007669"/>
    <property type="project" value="UniProtKB-KW"/>
</dbReference>
<sequence length="218" mass="24693">MDKIGYLIIKKERSHMLSTISKTFSKPKGWLGSIAGFIMAKENKALNQWAIQHLDLTDGENILEIGYGPGYSIKHMLKHYEDLHIDGLDASSTMQEQAQSRVSKRSKDKQVRLYVGKIEKTRLPGEQYDKVLSVNNFTIWDDPKTGLLNLYHTLKPGGKLVIVMQPREKGADANRTKEMGENILNDLQFAGFGHFSVEYEEIRPTLAVCVTAKKPRSE</sequence>
<gene>
    <name evidence="4" type="ORF">B4127_0398</name>
</gene>
<dbReference type="GO" id="GO:0008168">
    <property type="term" value="F:methyltransferase activity"/>
    <property type="evidence" value="ECO:0007669"/>
    <property type="project" value="UniProtKB-KW"/>
</dbReference>
<evidence type="ECO:0000313" key="5">
    <source>
        <dbReference type="Proteomes" id="UP000031978"/>
    </source>
</evidence>
<dbReference type="Gene3D" id="3.40.50.150">
    <property type="entry name" value="Vaccinia Virus protein VP39"/>
    <property type="match status" value="1"/>
</dbReference>
<dbReference type="InterPro" id="IPR041698">
    <property type="entry name" value="Methyltransf_25"/>
</dbReference>
<dbReference type="CDD" id="cd02440">
    <property type="entry name" value="AdoMet_MTases"/>
    <property type="match status" value="1"/>
</dbReference>
<evidence type="ECO:0000259" key="3">
    <source>
        <dbReference type="Pfam" id="PF13649"/>
    </source>
</evidence>
<protein>
    <recommendedName>
        <fullName evidence="3">Methyltransferase domain-containing protein</fullName>
    </recommendedName>
</protein>
<evidence type="ECO:0000313" key="4">
    <source>
        <dbReference type="EMBL" id="KIL19291.1"/>
    </source>
</evidence>
<dbReference type="InterPro" id="IPR029063">
    <property type="entry name" value="SAM-dependent_MTases_sf"/>
</dbReference>
<accession>A0AB34QVE0</accession>
<evidence type="ECO:0000256" key="2">
    <source>
        <dbReference type="ARBA" id="ARBA00022679"/>
    </source>
</evidence>
<feature type="domain" description="Methyltransferase" evidence="3">
    <location>
        <begin position="62"/>
        <end position="158"/>
    </location>
</feature>
<dbReference type="AlphaFoldDB" id="A0AB34QVE0"/>
<dbReference type="PANTHER" id="PTHR43861:SF1">
    <property type="entry name" value="TRANS-ACONITATE 2-METHYLTRANSFERASE"/>
    <property type="match status" value="1"/>
</dbReference>
<reference evidence="4 5" key="1">
    <citation type="submission" date="2014-12" db="EMBL/GenBank/DDBJ databases">
        <title>Draft Genome Sequences of Five Spore-Forming Food Isolates of Bacillus pumilus.</title>
        <authorList>
            <person name="de Jong A."/>
            <person name="van Heel A.J."/>
            <person name="Montalban-Lopez M."/>
            <person name="Krawczyk A.O."/>
            <person name="Berendsen E.M."/>
            <person name="Wells-Bennik M."/>
            <person name="Kuipers O.P."/>
        </authorList>
    </citation>
    <scope>NUCLEOTIDE SEQUENCE [LARGE SCALE GENOMIC DNA]</scope>
    <source>
        <strain evidence="4 5">B4127</strain>
    </source>
</reference>
<comment type="caution">
    <text evidence="4">The sequence shown here is derived from an EMBL/GenBank/DDBJ whole genome shotgun (WGS) entry which is preliminary data.</text>
</comment>
<dbReference type="PANTHER" id="PTHR43861">
    <property type="entry name" value="TRANS-ACONITATE 2-METHYLTRANSFERASE-RELATED"/>
    <property type="match status" value="1"/>
</dbReference>
<evidence type="ECO:0000256" key="1">
    <source>
        <dbReference type="ARBA" id="ARBA00022603"/>
    </source>
</evidence>
<dbReference type="EMBL" id="JXCL01000020">
    <property type="protein sequence ID" value="KIL19291.1"/>
    <property type="molecule type" value="Genomic_DNA"/>
</dbReference>
<dbReference type="SUPFAM" id="SSF53335">
    <property type="entry name" value="S-adenosyl-L-methionine-dependent methyltransferases"/>
    <property type="match status" value="1"/>
</dbReference>
<keyword evidence="1" id="KW-0489">Methyltransferase</keyword>
<keyword evidence="2" id="KW-0808">Transferase</keyword>
<dbReference type="Pfam" id="PF13649">
    <property type="entry name" value="Methyltransf_25"/>
    <property type="match status" value="1"/>
</dbReference>
<organism evidence="4 5">
    <name type="scientific">Bacillus pumilus</name>
    <name type="common">Bacillus mesentericus</name>
    <dbReference type="NCBI Taxonomy" id="1408"/>
    <lineage>
        <taxon>Bacteria</taxon>
        <taxon>Bacillati</taxon>
        <taxon>Bacillota</taxon>
        <taxon>Bacilli</taxon>
        <taxon>Bacillales</taxon>
        <taxon>Bacillaceae</taxon>
        <taxon>Bacillus</taxon>
    </lineage>
</organism>
<proteinExistence type="predicted"/>
<name>A0AB34QVE0_BACPU</name>
<dbReference type="Proteomes" id="UP000031978">
    <property type="component" value="Unassembled WGS sequence"/>
</dbReference>